<dbReference type="EMBL" id="CM051401">
    <property type="protein sequence ID" value="KAJ4713434.1"/>
    <property type="molecule type" value="Genomic_DNA"/>
</dbReference>
<comment type="caution">
    <text evidence="1">The sequence shown here is derived from an EMBL/GenBank/DDBJ whole genome shotgun (WGS) entry which is preliminary data.</text>
</comment>
<proteinExistence type="predicted"/>
<dbReference type="Proteomes" id="UP001164539">
    <property type="component" value="Chromosome 8"/>
</dbReference>
<name>A0ACC1XRR0_MELAZ</name>
<organism evidence="1 2">
    <name type="scientific">Melia azedarach</name>
    <name type="common">Chinaberry tree</name>
    <dbReference type="NCBI Taxonomy" id="155640"/>
    <lineage>
        <taxon>Eukaryota</taxon>
        <taxon>Viridiplantae</taxon>
        <taxon>Streptophyta</taxon>
        <taxon>Embryophyta</taxon>
        <taxon>Tracheophyta</taxon>
        <taxon>Spermatophyta</taxon>
        <taxon>Magnoliopsida</taxon>
        <taxon>eudicotyledons</taxon>
        <taxon>Gunneridae</taxon>
        <taxon>Pentapetalae</taxon>
        <taxon>rosids</taxon>
        <taxon>malvids</taxon>
        <taxon>Sapindales</taxon>
        <taxon>Meliaceae</taxon>
        <taxon>Melia</taxon>
    </lineage>
</organism>
<reference evidence="1 2" key="1">
    <citation type="journal article" date="2023" name="Science">
        <title>Complex scaffold remodeling in plant triterpene biosynthesis.</title>
        <authorList>
            <person name="De La Pena R."/>
            <person name="Hodgson H."/>
            <person name="Liu J.C."/>
            <person name="Stephenson M.J."/>
            <person name="Martin A.C."/>
            <person name="Owen C."/>
            <person name="Harkess A."/>
            <person name="Leebens-Mack J."/>
            <person name="Jimenez L.E."/>
            <person name="Osbourn A."/>
            <person name="Sattely E.S."/>
        </authorList>
    </citation>
    <scope>NUCLEOTIDE SEQUENCE [LARGE SCALE GENOMIC DNA]</scope>
    <source>
        <strain evidence="2">cv. JPN11</strain>
        <tissue evidence="1">Leaf</tissue>
    </source>
</reference>
<evidence type="ECO:0000313" key="1">
    <source>
        <dbReference type="EMBL" id="KAJ4713434.1"/>
    </source>
</evidence>
<accession>A0ACC1XRR0</accession>
<sequence length="284" mass="31615">MSIRFFPSLVLYSVITMLCILIAIPSSYCDEDELYAACNRPYTCGQQIRDMWYPFWGNNIRPQYCGRQGFELKCNDNQNSTILFGDQSFQVLNINMLAQKMIIARNDLLDSLCSAGMLEETIINHNLFSYGPNVRNISLFFACSGELSSLGQNNFSCTTIRGDTISGFYIINGDSLLQNRSNSCKKVIKVPFLKTDDLPVNNTNDLLAGRVTEVLKRGFEVEYRADNASCSNCLSSLGICGSNQSSEQFVCLCRDQPHTRTCPSGNGSNLKLKLGIGNIPTSLF</sequence>
<evidence type="ECO:0000313" key="2">
    <source>
        <dbReference type="Proteomes" id="UP001164539"/>
    </source>
</evidence>
<keyword evidence="2" id="KW-1185">Reference proteome</keyword>
<gene>
    <name evidence="1" type="ORF">OWV82_015529</name>
</gene>
<protein>
    <submittedName>
        <fullName evidence="1">Leaf rust 10 disease-resistance locus receptor-like protein kinase</fullName>
    </submittedName>
</protein>